<dbReference type="PANTHER" id="PTHR48079:SF6">
    <property type="entry name" value="NAD(P)-BINDING DOMAIN-CONTAINING PROTEIN-RELATED"/>
    <property type="match status" value="1"/>
</dbReference>
<keyword evidence="3" id="KW-1185">Reference proteome</keyword>
<dbReference type="KEGG" id="noa:BKM31_02705"/>
<dbReference type="Pfam" id="PF01370">
    <property type="entry name" value="Epimerase"/>
    <property type="match status" value="1"/>
</dbReference>
<evidence type="ECO:0000259" key="1">
    <source>
        <dbReference type="Pfam" id="PF01370"/>
    </source>
</evidence>
<dbReference type="RefSeq" id="WP_080036628.1">
    <property type="nucleotide sequence ID" value="NZ_CP017717.1"/>
</dbReference>
<dbReference type="InterPro" id="IPR036291">
    <property type="entry name" value="NAD(P)-bd_dom_sf"/>
</dbReference>
<reference evidence="3" key="1">
    <citation type="journal article" date="2017" name="Med. Chem. Commun.">
        <title>Nonomuraea sp. ATCC 55076 harbours the largest actinomycete chromosome to date and the kistamicin biosynthetic gene cluster.</title>
        <authorList>
            <person name="Nazari B."/>
            <person name="Forneris C.C."/>
            <person name="Gibson M.I."/>
            <person name="Moon K."/>
            <person name="Schramma K.R."/>
            <person name="Seyedsayamdost M.R."/>
        </authorList>
    </citation>
    <scope>NUCLEOTIDE SEQUENCE [LARGE SCALE GENOMIC DNA]</scope>
    <source>
        <strain evidence="3">ATCC 55076</strain>
    </source>
</reference>
<dbReference type="PANTHER" id="PTHR48079">
    <property type="entry name" value="PROTEIN YEEZ"/>
    <property type="match status" value="1"/>
</dbReference>
<dbReference type="EMBL" id="CP017717">
    <property type="protein sequence ID" value="AQZ60567.1"/>
    <property type="molecule type" value="Genomic_DNA"/>
</dbReference>
<dbReference type="STRING" id="1909395.BKM31_02705"/>
<organism evidence="2 3">
    <name type="scientific">[Actinomadura] parvosata subsp. kistnae</name>
    <dbReference type="NCBI Taxonomy" id="1909395"/>
    <lineage>
        <taxon>Bacteria</taxon>
        <taxon>Bacillati</taxon>
        <taxon>Actinomycetota</taxon>
        <taxon>Actinomycetes</taxon>
        <taxon>Streptosporangiales</taxon>
        <taxon>Streptosporangiaceae</taxon>
        <taxon>Nonomuraea</taxon>
    </lineage>
</organism>
<dbReference type="SUPFAM" id="SSF51735">
    <property type="entry name" value="NAD(P)-binding Rossmann-fold domains"/>
    <property type="match status" value="1"/>
</dbReference>
<gene>
    <name evidence="2" type="ORF">BKM31_02705</name>
</gene>
<dbReference type="InterPro" id="IPR001509">
    <property type="entry name" value="Epimerase_deHydtase"/>
</dbReference>
<evidence type="ECO:0000313" key="3">
    <source>
        <dbReference type="Proteomes" id="UP000190797"/>
    </source>
</evidence>
<dbReference type="AlphaFoldDB" id="A0A1U9ZRI9"/>
<dbReference type="Proteomes" id="UP000190797">
    <property type="component" value="Chromosome"/>
</dbReference>
<dbReference type="InterPro" id="IPR051783">
    <property type="entry name" value="NAD(P)-dependent_oxidoreduct"/>
</dbReference>
<dbReference type="Gene3D" id="3.40.50.720">
    <property type="entry name" value="NAD(P)-binding Rossmann-like Domain"/>
    <property type="match status" value="1"/>
</dbReference>
<name>A0A1U9ZRI9_9ACTN</name>
<feature type="domain" description="NAD-dependent epimerase/dehydratase" evidence="1">
    <location>
        <begin position="3"/>
        <end position="226"/>
    </location>
</feature>
<protein>
    <submittedName>
        <fullName evidence="2">Epimerase</fullName>
    </submittedName>
</protein>
<evidence type="ECO:0000313" key="2">
    <source>
        <dbReference type="EMBL" id="AQZ60567.1"/>
    </source>
</evidence>
<dbReference type="GO" id="GO:0004029">
    <property type="term" value="F:aldehyde dehydrogenase (NAD+) activity"/>
    <property type="evidence" value="ECO:0007669"/>
    <property type="project" value="TreeGrafter"/>
</dbReference>
<dbReference type="GO" id="GO:0005737">
    <property type="term" value="C:cytoplasm"/>
    <property type="evidence" value="ECO:0007669"/>
    <property type="project" value="TreeGrafter"/>
</dbReference>
<sequence>MRVFIAGGTGALGRHAVPALVAAGHEVTALARTPDKAAALERQGARPVRVSLFDRAGLASAFEGHDAVINLATAIPSMSRFMSTKALRANHRVRAEGSAAVASAALDAGVARLVQESVSMLYRDGGDRWLDEHAPVDHYPLTRGNFAAEASARRFADTGGGAAVVLRLGWFYGPGAAHSEQLFAQARHHVAVVLGRPGGYVSSIHLADAATAVVAALAVPGGTYNVVDDEPLTKRAYADALARAAGAVPWVRGPGRLAYAFGDRLTSLTRSLRVRNARFRTATGWAPRYPSAREGWLATARTLLS</sequence>
<accession>A0A1U9ZRI9</accession>
<dbReference type="OrthoDB" id="9771302at2"/>
<proteinExistence type="predicted"/>